<evidence type="ECO:0000256" key="7">
    <source>
        <dbReference type="SAM" id="Phobius"/>
    </source>
</evidence>
<dbReference type="PANTHER" id="PTHR43791:SF97">
    <property type="entry name" value="ALLANTOATE TRANSPORTER, PUTATIVE (AFU_ORTHOLOGUE AFUA_1G14700)-RELATED"/>
    <property type="match status" value="1"/>
</dbReference>
<dbReference type="InterPro" id="IPR036259">
    <property type="entry name" value="MFS_trans_sf"/>
</dbReference>
<evidence type="ECO:0000256" key="3">
    <source>
        <dbReference type="ARBA" id="ARBA00022692"/>
    </source>
</evidence>
<feature type="transmembrane region" description="Helical" evidence="7">
    <location>
        <begin position="311"/>
        <end position="330"/>
    </location>
</feature>
<comment type="subcellular location">
    <subcellularLocation>
        <location evidence="1">Membrane</location>
        <topology evidence="1">Multi-pass membrane protein</topology>
    </subcellularLocation>
</comment>
<dbReference type="EMBL" id="KZ819644">
    <property type="protein sequence ID" value="PWN86579.1"/>
    <property type="molecule type" value="Genomic_DNA"/>
</dbReference>
<accession>A0A316YBB1</accession>
<evidence type="ECO:0000256" key="2">
    <source>
        <dbReference type="ARBA" id="ARBA00022448"/>
    </source>
</evidence>
<gene>
    <name evidence="8" type="ORF">FA10DRAFT_53273</name>
</gene>
<feature type="transmembrane region" description="Helical" evidence="7">
    <location>
        <begin position="90"/>
        <end position="111"/>
    </location>
</feature>
<protein>
    <submittedName>
        <fullName evidence="8">MFS general substrate transporter</fullName>
    </submittedName>
</protein>
<feature type="compositionally biased region" description="Polar residues" evidence="6">
    <location>
        <begin position="25"/>
        <end position="37"/>
    </location>
</feature>
<dbReference type="Proteomes" id="UP000245768">
    <property type="component" value="Unassembled WGS sequence"/>
</dbReference>
<dbReference type="InParanoid" id="A0A316YBB1"/>
<name>A0A316YBB1_9BASI</name>
<feature type="region of interest" description="Disordered" evidence="6">
    <location>
        <begin position="1"/>
        <end position="37"/>
    </location>
</feature>
<feature type="transmembrane region" description="Helical" evidence="7">
    <location>
        <begin position="483"/>
        <end position="503"/>
    </location>
</feature>
<evidence type="ECO:0000313" key="9">
    <source>
        <dbReference type="Proteomes" id="UP000245768"/>
    </source>
</evidence>
<feature type="transmembrane region" description="Helical" evidence="7">
    <location>
        <begin position="123"/>
        <end position="143"/>
    </location>
</feature>
<proteinExistence type="predicted"/>
<dbReference type="GeneID" id="37047476"/>
<evidence type="ECO:0000313" key="8">
    <source>
        <dbReference type="EMBL" id="PWN86579.1"/>
    </source>
</evidence>
<evidence type="ECO:0000256" key="4">
    <source>
        <dbReference type="ARBA" id="ARBA00022989"/>
    </source>
</evidence>
<evidence type="ECO:0000256" key="5">
    <source>
        <dbReference type="ARBA" id="ARBA00023136"/>
    </source>
</evidence>
<dbReference type="RefSeq" id="XP_025373777.1">
    <property type="nucleotide sequence ID" value="XM_025525560.1"/>
</dbReference>
<feature type="transmembrane region" description="Helical" evidence="7">
    <location>
        <begin position="417"/>
        <end position="437"/>
    </location>
</feature>
<keyword evidence="2" id="KW-0813">Transport</keyword>
<feature type="transmembrane region" description="Helical" evidence="7">
    <location>
        <begin position="155"/>
        <end position="175"/>
    </location>
</feature>
<organism evidence="8 9">
    <name type="scientific">Acaromyces ingoldii</name>
    <dbReference type="NCBI Taxonomy" id="215250"/>
    <lineage>
        <taxon>Eukaryota</taxon>
        <taxon>Fungi</taxon>
        <taxon>Dikarya</taxon>
        <taxon>Basidiomycota</taxon>
        <taxon>Ustilaginomycotina</taxon>
        <taxon>Exobasidiomycetes</taxon>
        <taxon>Exobasidiales</taxon>
        <taxon>Cryptobasidiaceae</taxon>
        <taxon>Acaromyces</taxon>
    </lineage>
</organism>
<dbReference type="PANTHER" id="PTHR43791">
    <property type="entry name" value="PERMEASE-RELATED"/>
    <property type="match status" value="1"/>
</dbReference>
<feature type="transmembrane region" description="Helical" evidence="7">
    <location>
        <begin position="216"/>
        <end position="237"/>
    </location>
</feature>
<feature type="transmembrane region" description="Helical" evidence="7">
    <location>
        <begin position="249"/>
        <end position="269"/>
    </location>
</feature>
<feature type="transmembrane region" description="Helical" evidence="7">
    <location>
        <begin position="354"/>
        <end position="375"/>
    </location>
</feature>
<feature type="transmembrane region" description="Helical" evidence="7">
    <location>
        <begin position="382"/>
        <end position="402"/>
    </location>
</feature>
<feature type="transmembrane region" description="Helical" evidence="7">
    <location>
        <begin position="449"/>
        <end position="471"/>
    </location>
</feature>
<dbReference type="Gene3D" id="1.20.1250.20">
    <property type="entry name" value="MFS general substrate transporter like domains"/>
    <property type="match status" value="2"/>
</dbReference>
<evidence type="ECO:0000256" key="1">
    <source>
        <dbReference type="ARBA" id="ARBA00004141"/>
    </source>
</evidence>
<feature type="transmembrane region" description="Helical" evidence="7">
    <location>
        <begin position="181"/>
        <end position="204"/>
    </location>
</feature>
<keyword evidence="3 7" id="KW-0812">Transmembrane</keyword>
<keyword evidence="5 7" id="KW-0472">Membrane</keyword>
<dbReference type="GO" id="GO:0016020">
    <property type="term" value="C:membrane"/>
    <property type="evidence" value="ECO:0007669"/>
    <property type="project" value="UniProtKB-SubCell"/>
</dbReference>
<dbReference type="SUPFAM" id="SSF103473">
    <property type="entry name" value="MFS general substrate transporter"/>
    <property type="match status" value="1"/>
</dbReference>
<dbReference type="AlphaFoldDB" id="A0A316YBB1"/>
<dbReference type="Pfam" id="PF07690">
    <property type="entry name" value="MFS_1"/>
    <property type="match status" value="1"/>
</dbReference>
<dbReference type="OrthoDB" id="6730379at2759"/>
<dbReference type="STRING" id="215250.A0A316YBB1"/>
<sequence>MSVEKVPSRASSKDADASAGVGASEKQTVSVSDQLQQQGVDDRGIPQLTCVPSRSSAVDEAYHVAGEVALEYSKEEADAVRRKIDRRVPILLALVYFSQFLDKTLLNYAAVTGLPIKGNQYSIVASGFYFGFLAWVLPTASLAQRFPWGGPTVYLGLNVMAWGIVLACAAINPSFAPFFALRFLLGMLESCVTPVLISTVVAFYRTEEQALRIACFYACNGLTQIVGPLIAYAVTFYKGAAFGYQPWRLLYVVFGLFAFVLGAIVVIWLPASPSRARFLSEHERRVALERVRDNAAGTTQRKIKLHQLKEAAFGDIRIWVVFVFVVLTSIPNGGLSNFSSQIIKGFGYSSRETLLIGIPQGVLATIFTLLCAWLSDRYRERILPVFVALVPTIVGAAILVGLGKGGEHAEGTRRNTLVFAVYLTSTFGSSLSVVFAWNATNVAGYSKKISSSALMMFGFGAGNIAGSYIFQQKDAPDYIPGKTVVLVTLAAAAGTALVLRALVAKDNRRKKALIEEFKRERGWDDEEVKKQRDAIAFRDFTDKENPFFVYTS</sequence>
<dbReference type="InterPro" id="IPR011701">
    <property type="entry name" value="MFS"/>
</dbReference>
<evidence type="ECO:0000256" key="6">
    <source>
        <dbReference type="SAM" id="MobiDB-lite"/>
    </source>
</evidence>
<dbReference type="GO" id="GO:0022857">
    <property type="term" value="F:transmembrane transporter activity"/>
    <property type="evidence" value="ECO:0007669"/>
    <property type="project" value="InterPro"/>
</dbReference>
<reference evidence="8" key="1">
    <citation type="journal article" date="2018" name="Mol. Biol. Evol.">
        <title>Broad Genomic Sampling Reveals a Smut Pathogenic Ancestry of the Fungal Clade Ustilaginomycotina.</title>
        <authorList>
            <person name="Kijpornyongpan T."/>
            <person name="Mondo S.J."/>
            <person name="Barry K."/>
            <person name="Sandor L."/>
            <person name="Lee J."/>
            <person name="Lipzen A."/>
            <person name="Pangilinan J."/>
            <person name="LaButti K."/>
            <person name="Hainaut M."/>
            <person name="Henrissat B."/>
            <person name="Grigoriev I.V."/>
            <person name="Spatafora J.W."/>
            <person name="Aime M.C."/>
        </authorList>
    </citation>
    <scope>NUCLEOTIDE SEQUENCE [LARGE SCALE GENOMIC DNA]</scope>
    <source>
        <strain evidence="8">MCA 4198</strain>
    </source>
</reference>
<keyword evidence="9" id="KW-1185">Reference proteome</keyword>
<keyword evidence="4 7" id="KW-1133">Transmembrane helix</keyword>